<reference evidence="9" key="2">
    <citation type="journal article" date="2018" name="BMC Genomics">
        <title>A manually annotated Actinidia chinensis var. chinensis (kiwifruit) genome highlights the challenges associated with draft genomes and gene prediction in plants.</title>
        <authorList>
            <person name="Pilkington S.M."/>
            <person name="Crowhurst R."/>
            <person name="Hilario E."/>
            <person name="Nardozza S."/>
            <person name="Fraser L."/>
            <person name="Peng Y."/>
            <person name="Gunaseelan K."/>
            <person name="Simpson R."/>
            <person name="Tahir J."/>
            <person name="Deroles S.C."/>
            <person name="Templeton K."/>
            <person name="Luo Z."/>
            <person name="Davy M."/>
            <person name="Cheng C."/>
            <person name="McNeilage M."/>
            <person name="Scaglione D."/>
            <person name="Liu Y."/>
            <person name="Zhang Q."/>
            <person name="Datson P."/>
            <person name="De Silva N."/>
            <person name="Gardiner S.E."/>
            <person name="Bassett H."/>
            <person name="Chagne D."/>
            <person name="McCallum J."/>
            <person name="Dzierzon H."/>
            <person name="Deng C."/>
            <person name="Wang Y.Y."/>
            <person name="Barron L."/>
            <person name="Manako K."/>
            <person name="Bowen J."/>
            <person name="Foster T.M."/>
            <person name="Erridge Z.A."/>
            <person name="Tiffin H."/>
            <person name="Waite C.N."/>
            <person name="Davies K.M."/>
            <person name="Grierson E.P."/>
            <person name="Laing W.A."/>
            <person name="Kirk R."/>
            <person name="Chen X."/>
            <person name="Wood M."/>
            <person name="Montefiori M."/>
            <person name="Brummell D.A."/>
            <person name="Schwinn K.E."/>
            <person name="Catanach A."/>
            <person name="Fullerton C."/>
            <person name="Li D."/>
            <person name="Meiyalaghan S."/>
            <person name="Nieuwenhuizen N."/>
            <person name="Read N."/>
            <person name="Prakash R."/>
            <person name="Hunter D."/>
            <person name="Zhang H."/>
            <person name="McKenzie M."/>
            <person name="Knabel M."/>
            <person name="Harris A."/>
            <person name="Allan A.C."/>
            <person name="Gleave A."/>
            <person name="Chen A."/>
            <person name="Janssen B.J."/>
            <person name="Plunkett B."/>
            <person name="Ampomah-Dwamena C."/>
            <person name="Voogd C."/>
            <person name="Leif D."/>
            <person name="Lafferty D."/>
            <person name="Souleyre E.J.F."/>
            <person name="Varkonyi-Gasic E."/>
            <person name="Gambi F."/>
            <person name="Hanley J."/>
            <person name="Yao J.L."/>
            <person name="Cheung J."/>
            <person name="David K.M."/>
            <person name="Warren B."/>
            <person name="Marsh K."/>
            <person name="Snowden K.C."/>
            <person name="Lin-Wang K."/>
            <person name="Brian L."/>
            <person name="Martinez-Sanchez M."/>
            <person name="Wang M."/>
            <person name="Ileperuma N."/>
            <person name="Macnee N."/>
            <person name="Campin R."/>
            <person name="McAtee P."/>
            <person name="Drummond R.S.M."/>
            <person name="Espley R.V."/>
            <person name="Ireland H.S."/>
            <person name="Wu R."/>
            <person name="Atkinson R.G."/>
            <person name="Karunairetnam S."/>
            <person name="Bulley S."/>
            <person name="Chunkath S."/>
            <person name="Hanley Z."/>
            <person name="Storey R."/>
            <person name="Thrimawithana A.H."/>
            <person name="Thomson S."/>
            <person name="David C."/>
            <person name="Testolin R."/>
            <person name="Huang H."/>
            <person name="Hellens R.P."/>
            <person name="Schaffer R.J."/>
        </authorList>
    </citation>
    <scope>NUCLEOTIDE SEQUENCE [LARGE SCALE GENOMIC DNA]</scope>
    <source>
        <strain evidence="9">cv. Red5</strain>
    </source>
</reference>
<dbReference type="Gramene" id="PSS01849">
    <property type="protein sequence ID" value="PSS01849"/>
    <property type="gene ID" value="CEY00_Acc23206"/>
</dbReference>
<proteinExistence type="inferred from homology"/>
<dbReference type="SUPFAM" id="SSF51197">
    <property type="entry name" value="Clavaminate synthase-like"/>
    <property type="match status" value="1"/>
</dbReference>
<protein>
    <submittedName>
        <fullName evidence="8">2-oxoglutarate-dependent dioxygenase AOP1.2</fullName>
    </submittedName>
</protein>
<dbReference type="InterPro" id="IPR026992">
    <property type="entry name" value="DIOX_N"/>
</dbReference>
<comment type="similarity">
    <text evidence="1 6">Belongs to the iron/ascorbate-dependent oxidoreductase family.</text>
</comment>
<dbReference type="Pfam" id="PF03171">
    <property type="entry name" value="2OG-FeII_Oxy"/>
    <property type="match status" value="1"/>
</dbReference>
<reference evidence="8 9" key="1">
    <citation type="submission" date="2017-07" db="EMBL/GenBank/DDBJ databases">
        <title>An improved, manually edited Actinidia chinensis var. chinensis (kiwifruit) genome highlights the challenges associated with draft genomes and gene prediction in plants.</title>
        <authorList>
            <person name="Pilkington S."/>
            <person name="Crowhurst R."/>
            <person name="Hilario E."/>
            <person name="Nardozza S."/>
            <person name="Fraser L."/>
            <person name="Peng Y."/>
            <person name="Gunaseelan K."/>
            <person name="Simpson R."/>
            <person name="Tahir J."/>
            <person name="Deroles S."/>
            <person name="Templeton K."/>
            <person name="Luo Z."/>
            <person name="Davy M."/>
            <person name="Cheng C."/>
            <person name="Mcneilage M."/>
            <person name="Scaglione D."/>
            <person name="Liu Y."/>
            <person name="Zhang Q."/>
            <person name="Datson P."/>
            <person name="De Silva N."/>
            <person name="Gardiner S."/>
            <person name="Bassett H."/>
            <person name="Chagne D."/>
            <person name="Mccallum J."/>
            <person name="Dzierzon H."/>
            <person name="Deng C."/>
            <person name="Wang Y.-Y."/>
            <person name="Barron N."/>
            <person name="Manako K."/>
            <person name="Bowen J."/>
            <person name="Foster T."/>
            <person name="Erridge Z."/>
            <person name="Tiffin H."/>
            <person name="Waite C."/>
            <person name="Davies K."/>
            <person name="Grierson E."/>
            <person name="Laing W."/>
            <person name="Kirk R."/>
            <person name="Chen X."/>
            <person name="Wood M."/>
            <person name="Montefiori M."/>
            <person name="Brummell D."/>
            <person name="Schwinn K."/>
            <person name="Catanach A."/>
            <person name="Fullerton C."/>
            <person name="Li D."/>
            <person name="Meiyalaghan S."/>
            <person name="Nieuwenhuizen N."/>
            <person name="Read N."/>
            <person name="Prakash R."/>
            <person name="Hunter D."/>
            <person name="Zhang H."/>
            <person name="Mckenzie M."/>
            <person name="Knabel M."/>
            <person name="Harris A."/>
            <person name="Allan A."/>
            <person name="Chen A."/>
            <person name="Janssen B."/>
            <person name="Plunkett B."/>
            <person name="Dwamena C."/>
            <person name="Voogd C."/>
            <person name="Leif D."/>
            <person name="Lafferty D."/>
            <person name="Souleyre E."/>
            <person name="Varkonyi-Gasic E."/>
            <person name="Gambi F."/>
            <person name="Hanley J."/>
            <person name="Yao J.-L."/>
            <person name="Cheung J."/>
            <person name="David K."/>
            <person name="Warren B."/>
            <person name="Marsh K."/>
            <person name="Snowden K."/>
            <person name="Lin-Wang K."/>
            <person name="Brian L."/>
            <person name="Martinez-Sanchez M."/>
            <person name="Wang M."/>
            <person name="Ileperuma N."/>
            <person name="Macnee N."/>
            <person name="Campin R."/>
            <person name="Mcatee P."/>
            <person name="Drummond R."/>
            <person name="Espley R."/>
            <person name="Ireland H."/>
            <person name="Wu R."/>
            <person name="Atkinson R."/>
            <person name="Karunairetnam S."/>
            <person name="Bulley S."/>
            <person name="Chunkath S."/>
            <person name="Hanley Z."/>
            <person name="Storey R."/>
            <person name="Thrimawithana A."/>
            <person name="Thomson S."/>
            <person name="David C."/>
            <person name="Testolin R."/>
        </authorList>
    </citation>
    <scope>NUCLEOTIDE SEQUENCE [LARGE SCALE GENOMIC DNA]</scope>
    <source>
        <strain evidence="9">cv. Red5</strain>
        <tissue evidence="8">Young leaf</tissue>
    </source>
</reference>
<feature type="domain" description="Fe2OG dioxygenase" evidence="7">
    <location>
        <begin position="159"/>
        <end position="261"/>
    </location>
</feature>
<evidence type="ECO:0000256" key="1">
    <source>
        <dbReference type="ARBA" id="ARBA00008056"/>
    </source>
</evidence>
<dbReference type="Gene3D" id="2.60.120.330">
    <property type="entry name" value="B-lactam Antibiotic, Isopenicillin N Synthase, Chain"/>
    <property type="match status" value="1"/>
</dbReference>
<evidence type="ECO:0000256" key="4">
    <source>
        <dbReference type="ARBA" id="ARBA00023004"/>
    </source>
</evidence>
<evidence type="ECO:0000313" key="9">
    <source>
        <dbReference type="Proteomes" id="UP000241394"/>
    </source>
</evidence>
<evidence type="ECO:0000256" key="2">
    <source>
        <dbReference type="ARBA" id="ARBA00022723"/>
    </source>
</evidence>
<dbReference type="OMA" id="AKWASAC"/>
<dbReference type="PROSITE" id="PS51471">
    <property type="entry name" value="FE2OG_OXY"/>
    <property type="match status" value="1"/>
</dbReference>
<dbReference type="GO" id="GO:0051213">
    <property type="term" value="F:dioxygenase activity"/>
    <property type="evidence" value="ECO:0007669"/>
    <property type="project" value="UniProtKB-KW"/>
</dbReference>
<dbReference type="GO" id="GO:0016705">
    <property type="term" value="F:oxidoreductase activity, acting on paired donors, with incorporation or reduction of molecular oxygen"/>
    <property type="evidence" value="ECO:0007669"/>
    <property type="project" value="UniProtKB-ARBA"/>
</dbReference>
<organism evidence="8 9">
    <name type="scientific">Actinidia chinensis var. chinensis</name>
    <name type="common">Chinese soft-hair kiwi</name>
    <dbReference type="NCBI Taxonomy" id="1590841"/>
    <lineage>
        <taxon>Eukaryota</taxon>
        <taxon>Viridiplantae</taxon>
        <taxon>Streptophyta</taxon>
        <taxon>Embryophyta</taxon>
        <taxon>Tracheophyta</taxon>
        <taxon>Spermatophyta</taxon>
        <taxon>Magnoliopsida</taxon>
        <taxon>eudicotyledons</taxon>
        <taxon>Gunneridae</taxon>
        <taxon>Pentapetalae</taxon>
        <taxon>asterids</taxon>
        <taxon>Ericales</taxon>
        <taxon>Actinidiaceae</taxon>
        <taxon>Actinidia</taxon>
    </lineage>
</organism>
<dbReference type="InterPro" id="IPR005123">
    <property type="entry name" value="Oxoglu/Fe-dep_dioxygenase_dom"/>
</dbReference>
<gene>
    <name evidence="8" type="ORF">CEY00_Acc23206</name>
</gene>
<dbReference type="InterPro" id="IPR044861">
    <property type="entry name" value="IPNS-like_FE2OG_OXY"/>
</dbReference>
<dbReference type="PANTHER" id="PTHR47990">
    <property type="entry name" value="2-OXOGLUTARATE (2OG) AND FE(II)-DEPENDENT OXYGENASE SUPERFAMILY PROTEIN-RELATED"/>
    <property type="match status" value="1"/>
</dbReference>
<keyword evidence="9" id="KW-1185">Reference proteome</keyword>
<dbReference type="InterPro" id="IPR027443">
    <property type="entry name" value="IPNS-like_sf"/>
</dbReference>
<dbReference type="GO" id="GO:0046872">
    <property type="term" value="F:metal ion binding"/>
    <property type="evidence" value="ECO:0007669"/>
    <property type="project" value="UniProtKB-KW"/>
</dbReference>
<evidence type="ECO:0000256" key="6">
    <source>
        <dbReference type="RuleBase" id="RU003682"/>
    </source>
</evidence>
<keyword evidence="8" id="KW-0223">Dioxygenase</keyword>
<dbReference type="Proteomes" id="UP000241394">
    <property type="component" value="Chromosome LG20"/>
</dbReference>
<dbReference type="FunFam" id="2.60.120.330:FF:000022">
    <property type="entry name" value="Probable 2-oxoglutarate-dependent dioxygenase AOP1.2"/>
    <property type="match status" value="1"/>
</dbReference>
<sequence length="310" mass="35278">MGSVSPLRIPALYFSEKNLKSSCADRDDVLRALEEFGCFEAVYDKVTVELHEAIFGLMKDLFDLPMETKCKNTSSKPLYGHSAKPPQLPLHEAFGIDDATSFEAAQNFTSLMWDEGKSNVNCEILHSYAMRISELEKMVKKMVFQSLSVEKYYESHVESVSYLLRLKKYYGPMTDKTKLGFPSHTDKSFFTILHQINQVDGLEVQTKDGEWIPVNPSPSSFIVFVGDSFYAWSNGRVHCPQHRVMISGNADRYSIALFSFSSEIVQCPKELVDEGHPLLFKPFDQMDLLRFYATEEGQKAESTLKAYCDM</sequence>
<keyword evidence="4 6" id="KW-0408">Iron</keyword>
<comment type="function">
    <text evidence="5">Probable 2-oxoglutarate-dependent dioxygenase that may be involved in glucosinolates biosynthesis. May play a role in the production of aliphatic glucosinolates.</text>
</comment>
<dbReference type="InterPro" id="IPR050231">
    <property type="entry name" value="Iron_ascorbate_oxido_reductase"/>
</dbReference>
<keyword evidence="3 6" id="KW-0560">Oxidoreductase</keyword>
<dbReference type="OrthoDB" id="1558604at2759"/>
<name>A0A2R6Q4Q1_ACTCC</name>
<evidence type="ECO:0000313" key="8">
    <source>
        <dbReference type="EMBL" id="PSS01849.1"/>
    </source>
</evidence>
<evidence type="ECO:0000256" key="5">
    <source>
        <dbReference type="ARBA" id="ARBA00057022"/>
    </source>
</evidence>
<keyword evidence="2 6" id="KW-0479">Metal-binding</keyword>
<dbReference type="EMBL" id="NKQK01000020">
    <property type="protein sequence ID" value="PSS01849.1"/>
    <property type="molecule type" value="Genomic_DNA"/>
</dbReference>
<dbReference type="STRING" id="1590841.A0A2R6Q4Q1"/>
<dbReference type="Pfam" id="PF14226">
    <property type="entry name" value="DIOX_N"/>
    <property type="match status" value="1"/>
</dbReference>
<evidence type="ECO:0000256" key="3">
    <source>
        <dbReference type="ARBA" id="ARBA00023002"/>
    </source>
</evidence>
<comment type="caution">
    <text evidence="8">The sequence shown here is derived from an EMBL/GenBank/DDBJ whole genome shotgun (WGS) entry which is preliminary data.</text>
</comment>
<dbReference type="InParanoid" id="A0A2R6Q4Q1"/>
<dbReference type="AlphaFoldDB" id="A0A2R6Q4Q1"/>
<accession>A0A2R6Q4Q1</accession>
<evidence type="ECO:0000259" key="7">
    <source>
        <dbReference type="PROSITE" id="PS51471"/>
    </source>
</evidence>